<reference evidence="2 3" key="1">
    <citation type="submission" date="2014-07" db="EMBL/GenBank/DDBJ databases">
        <authorList>
            <person name="McCorrison J."/>
            <person name="Sanka R."/>
            <person name="Torralba M."/>
            <person name="Gillis M."/>
            <person name="Haft D.H."/>
            <person name="Methe B."/>
            <person name="Sutton G."/>
            <person name="Nelson K.E."/>
        </authorList>
    </citation>
    <scope>NUCLEOTIDE SEQUENCE [LARGE SCALE GENOMIC DNA]</scope>
    <source>
        <strain evidence="2 3">DNF00320</strain>
    </source>
</reference>
<evidence type="ECO:0000313" key="2">
    <source>
        <dbReference type="EMBL" id="KGF45651.1"/>
    </source>
</evidence>
<dbReference type="GO" id="GO:0005975">
    <property type="term" value="P:carbohydrate metabolic process"/>
    <property type="evidence" value="ECO:0007669"/>
    <property type="project" value="UniProtKB-ARBA"/>
</dbReference>
<accession>A0A096AGI0</accession>
<dbReference type="SUPFAM" id="SSF49899">
    <property type="entry name" value="Concanavalin A-like lectins/glucanases"/>
    <property type="match status" value="1"/>
</dbReference>
<organism evidence="2 3">
    <name type="scientific">Prevotella bivia DNF00320</name>
    <dbReference type="NCBI Taxonomy" id="1401068"/>
    <lineage>
        <taxon>Bacteria</taxon>
        <taxon>Pseudomonadati</taxon>
        <taxon>Bacteroidota</taxon>
        <taxon>Bacteroidia</taxon>
        <taxon>Bacteroidales</taxon>
        <taxon>Prevotellaceae</taxon>
        <taxon>Prevotella</taxon>
    </lineage>
</organism>
<comment type="caution">
    <text evidence="2">The sequence shown here is derived from an EMBL/GenBank/DDBJ whole genome shotgun (WGS) entry which is preliminary data.</text>
</comment>
<dbReference type="EMBL" id="JRNQ01000005">
    <property type="protein sequence ID" value="KGF45651.1"/>
    <property type="molecule type" value="Genomic_DNA"/>
</dbReference>
<name>A0A096AGI0_9BACT</name>
<feature type="domain" description="BT-3987-like N-terminal" evidence="1">
    <location>
        <begin position="35"/>
        <end position="153"/>
    </location>
</feature>
<sequence length="391" mass="43322">MKKKNILYALTGLVTLSSVCLTSCENAEYKQLTDQAFITQTNTNGNTIKRLAVDVDGVSSDISVRLSNPTANTCVFNFVDNSGVLKAYNEENGTNYQPLPEKYYALSEKDFTIEAGKALSNTAFLKVKAIPEEMTKNGEKYAVALRLTSKDGAKEVLNSGSTILYLLDKVVKQPVPTITNESVVKVKLAKDQDVTLKDWTLEYNVRISKLGKAKGELANQCIFGAWAPSGMDGEIYTRFGDAQVEGNKIQIKTQGVQVNTNATFEPNKWYHIAFVCEGSKLTLYVNGKADVTLDVPGKPVTLSYRDIQLGNLDGLKSDLNISELRLWTVARTGNQIINNMYNVDPNAENLFMYFKLNEGSGNKFTDITKNKHTAFSETNIKWSKPIRIDGK</sequence>
<dbReference type="Pfam" id="PF13385">
    <property type="entry name" value="Laminin_G_3"/>
    <property type="match status" value="1"/>
</dbReference>
<gene>
    <name evidence="2" type="ORF">HMPREF0647_01760</name>
</gene>
<dbReference type="AlphaFoldDB" id="A0A096AGI0"/>
<dbReference type="Proteomes" id="UP000029525">
    <property type="component" value="Unassembled WGS sequence"/>
</dbReference>
<evidence type="ECO:0000259" key="1">
    <source>
        <dbReference type="Pfam" id="PF08522"/>
    </source>
</evidence>
<protein>
    <recommendedName>
        <fullName evidence="1">BT-3987-like N-terminal domain-containing protein</fullName>
    </recommendedName>
</protein>
<dbReference type="OrthoDB" id="2582440at2"/>
<dbReference type="Gene3D" id="2.60.120.200">
    <property type="match status" value="1"/>
</dbReference>
<dbReference type="Gene3D" id="2.60.40.1740">
    <property type="entry name" value="hypothetical protein (bacova_03559)"/>
    <property type="match status" value="1"/>
</dbReference>
<evidence type="ECO:0000313" key="3">
    <source>
        <dbReference type="Proteomes" id="UP000029525"/>
    </source>
</evidence>
<dbReference type="InterPro" id="IPR013728">
    <property type="entry name" value="BT_3987-like_N"/>
</dbReference>
<proteinExistence type="predicted"/>
<dbReference type="InterPro" id="IPR013320">
    <property type="entry name" value="ConA-like_dom_sf"/>
</dbReference>
<dbReference type="RefSeq" id="WP_036866007.1">
    <property type="nucleotide sequence ID" value="NZ_JRNQ01000005.1"/>
</dbReference>
<dbReference type="GO" id="GO:0004553">
    <property type="term" value="F:hydrolase activity, hydrolyzing O-glycosyl compounds"/>
    <property type="evidence" value="ECO:0007669"/>
    <property type="project" value="UniProtKB-ARBA"/>
</dbReference>
<dbReference type="Pfam" id="PF08522">
    <property type="entry name" value="BT_3987-like_N"/>
    <property type="match status" value="1"/>
</dbReference>